<keyword evidence="1" id="KW-1133">Transmembrane helix</keyword>
<accession>A0A3N1H1W2</accession>
<dbReference type="RefSeq" id="WP_246037555.1">
    <property type="nucleotide sequence ID" value="NZ_RJKM01000001.1"/>
</dbReference>
<evidence type="ECO:0000256" key="1">
    <source>
        <dbReference type="SAM" id="Phobius"/>
    </source>
</evidence>
<proteinExistence type="predicted"/>
<dbReference type="EMBL" id="RJKM01000001">
    <property type="protein sequence ID" value="ROP36469.1"/>
    <property type="molecule type" value="Genomic_DNA"/>
</dbReference>
<sequence length="310" mass="31953">MMELNVPRVPGALKELRVPGVLKRPLALSLGIALLVATAVVVAVEVAGKEYESRVGVLAVPAVGDPDQPPEASFGEVVALSLPALVEVSRSPSVLRVPAEELGTTIDDLARRVSVELVPASGLARLSVRAETADRAAQAATRIARTVVDADLFAPSARLRLLDRPETTQVAPDRPLAYGLALIAGVLAGLAAHAVGHLRRTRPRDQVRAALNAGGVRRPVAVLPDDDPGLAQRLALLCEASARPARVVAVVPELADRAEALAAELPEKTGEPADGDAVIAVVPHGGPQEELATVVGALPATATLVAVVTC</sequence>
<evidence type="ECO:0000313" key="2">
    <source>
        <dbReference type="EMBL" id="ROP36469.1"/>
    </source>
</evidence>
<comment type="caution">
    <text evidence="2">The sequence shown here is derived from an EMBL/GenBank/DDBJ whole genome shotgun (WGS) entry which is preliminary data.</text>
</comment>
<protein>
    <submittedName>
        <fullName evidence="2">Capsular polysaccharide biosynthesis protein</fullName>
    </submittedName>
</protein>
<name>A0A3N1H1W2_9PSEU</name>
<evidence type="ECO:0000313" key="3">
    <source>
        <dbReference type="Proteomes" id="UP000268727"/>
    </source>
</evidence>
<organism evidence="2 3">
    <name type="scientific">Saccharothrix texasensis</name>
    <dbReference type="NCBI Taxonomy" id="103734"/>
    <lineage>
        <taxon>Bacteria</taxon>
        <taxon>Bacillati</taxon>
        <taxon>Actinomycetota</taxon>
        <taxon>Actinomycetes</taxon>
        <taxon>Pseudonocardiales</taxon>
        <taxon>Pseudonocardiaceae</taxon>
        <taxon>Saccharothrix</taxon>
    </lineage>
</organism>
<dbReference type="AlphaFoldDB" id="A0A3N1H1W2"/>
<keyword evidence="3" id="KW-1185">Reference proteome</keyword>
<feature type="transmembrane region" description="Helical" evidence="1">
    <location>
        <begin position="176"/>
        <end position="198"/>
    </location>
</feature>
<reference evidence="2 3" key="1">
    <citation type="submission" date="2018-11" db="EMBL/GenBank/DDBJ databases">
        <title>Sequencing the genomes of 1000 actinobacteria strains.</title>
        <authorList>
            <person name="Klenk H.-P."/>
        </authorList>
    </citation>
    <scope>NUCLEOTIDE SEQUENCE [LARGE SCALE GENOMIC DNA]</scope>
    <source>
        <strain evidence="2 3">DSM 44231</strain>
    </source>
</reference>
<dbReference type="Proteomes" id="UP000268727">
    <property type="component" value="Unassembled WGS sequence"/>
</dbReference>
<gene>
    <name evidence="2" type="ORF">EDD40_1740</name>
</gene>
<keyword evidence="1" id="KW-0812">Transmembrane</keyword>
<keyword evidence="1" id="KW-0472">Membrane</keyword>